<feature type="region of interest" description="Disordered" evidence="1">
    <location>
        <begin position="96"/>
        <end position="123"/>
    </location>
</feature>
<dbReference type="EMBL" id="QNRK01000007">
    <property type="protein sequence ID" value="RBP15814.1"/>
    <property type="molecule type" value="Genomic_DNA"/>
</dbReference>
<feature type="compositionally biased region" description="Basic and acidic residues" evidence="1">
    <location>
        <begin position="193"/>
        <end position="209"/>
    </location>
</feature>
<keyword evidence="3" id="KW-1185">Reference proteome</keyword>
<feature type="compositionally biased region" description="Basic residues" evidence="1">
    <location>
        <begin position="160"/>
        <end position="172"/>
    </location>
</feature>
<name>A0A366FMA2_9HYPH</name>
<feature type="region of interest" description="Disordered" evidence="1">
    <location>
        <begin position="137"/>
        <end position="268"/>
    </location>
</feature>
<feature type="compositionally biased region" description="Basic residues" evidence="1">
    <location>
        <begin position="222"/>
        <end position="232"/>
    </location>
</feature>
<organism evidence="2 3">
    <name type="scientific">Roseiarcus fermentans</name>
    <dbReference type="NCBI Taxonomy" id="1473586"/>
    <lineage>
        <taxon>Bacteria</taxon>
        <taxon>Pseudomonadati</taxon>
        <taxon>Pseudomonadota</taxon>
        <taxon>Alphaproteobacteria</taxon>
        <taxon>Hyphomicrobiales</taxon>
        <taxon>Roseiarcaceae</taxon>
        <taxon>Roseiarcus</taxon>
    </lineage>
</organism>
<gene>
    <name evidence="2" type="ORF">DFR50_10784</name>
</gene>
<protein>
    <submittedName>
        <fullName evidence="2">Uncharacterized protein</fullName>
    </submittedName>
</protein>
<dbReference type="AlphaFoldDB" id="A0A366FMA2"/>
<comment type="caution">
    <text evidence="2">The sequence shown here is derived from an EMBL/GenBank/DDBJ whole genome shotgun (WGS) entry which is preliminary data.</text>
</comment>
<sequence length="268" mass="28727">MTFVGGHEHASTPPREAASSPERGAHSPMDAARKTSSPAVGSFGASARIGRTAPARASVRTSAFRPVPADRLARQIPARRPGMFYICSVKPTARSPCPLPSVTRRARSPPAPGGRPGGSARQRRSAGFFALGAARKSLKSPTSHGEYRGNPNVLSPPFRRLGRKPAAPRRKAAANPNPRDWALISGKIAGPNRRFETHRLPRQHDEAARETMTGSGATLARKTSRKAWKHGIRARDRDDPGGSGPLSRNRRRAPQPAPLPSRPSAVRS</sequence>
<feature type="region of interest" description="Disordered" evidence="1">
    <location>
        <begin position="1"/>
        <end position="62"/>
    </location>
</feature>
<evidence type="ECO:0000256" key="1">
    <source>
        <dbReference type="SAM" id="MobiDB-lite"/>
    </source>
</evidence>
<evidence type="ECO:0000313" key="2">
    <source>
        <dbReference type="EMBL" id="RBP15814.1"/>
    </source>
</evidence>
<accession>A0A366FMA2</accession>
<feature type="compositionally biased region" description="Basic and acidic residues" evidence="1">
    <location>
        <begin position="1"/>
        <end position="10"/>
    </location>
</feature>
<evidence type="ECO:0000313" key="3">
    <source>
        <dbReference type="Proteomes" id="UP000253529"/>
    </source>
</evidence>
<reference evidence="2 3" key="1">
    <citation type="submission" date="2018-06" db="EMBL/GenBank/DDBJ databases">
        <title>Genomic Encyclopedia of Type Strains, Phase IV (KMG-IV): sequencing the most valuable type-strain genomes for metagenomic binning, comparative biology and taxonomic classification.</title>
        <authorList>
            <person name="Goeker M."/>
        </authorList>
    </citation>
    <scope>NUCLEOTIDE SEQUENCE [LARGE SCALE GENOMIC DNA]</scope>
    <source>
        <strain evidence="2 3">DSM 24875</strain>
    </source>
</reference>
<dbReference type="Proteomes" id="UP000253529">
    <property type="component" value="Unassembled WGS sequence"/>
</dbReference>
<proteinExistence type="predicted"/>